<evidence type="ECO:0000313" key="5">
    <source>
        <dbReference type="Proteomes" id="UP001187192"/>
    </source>
</evidence>
<dbReference type="Gramene" id="FCD_00025591-RA">
    <property type="protein sequence ID" value="FCD_00025591-RA:cds"/>
    <property type="gene ID" value="FCD_00025591"/>
</dbReference>
<evidence type="ECO:0000256" key="1">
    <source>
        <dbReference type="SAM" id="Coils"/>
    </source>
</evidence>
<feature type="compositionally biased region" description="Polar residues" evidence="2">
    <location>
        <begin position="28"/>
        <end position="42"/>
    </location>
</feature>
<evidence type="ECO:0000313" key="4">
    <source>
        <dbReference type="EMBL" id="GMN49601.1"/>
    </source>
</evidence>
<dbReference type="Pfam" id="PF14383">
    <property type="entry name" value="VARLMGL"/>
    <property type="match status" value="1"/>
</dbReference>
<keyword evidence="5" id="KW-1185">Reference proteome</keyword>
<organism evidence="4 5">
    <name type="scientific">Ficus carica</name>
    <name type="common">Common fig</name>
    <dbReference type="NCBI Taxonomy" id="3494"/>
    <lineage>
        <taxon>Eukaryota</taxon>
        <taxon>Viridiplantae</taxon>
        <taxon>Streptophyta</taxon>
        <taxon>Embryophyta</taxon>
        <taxon>Tracheophyta</taxon>
        <taxon>Spermatophyta</taxon>
        <taxon>Magnoliopsida</taxon>
        <taxon>eudicotyledons</taxon>
        <taxon>Gunneridae</taxon>
        <taxon>Pentapetalae</taxon>
        <taxon>rosids</taxon>
        <taxon>fabids</taxon>
        <taxon>Rosales</taxon>
        <taxon>Moraceae</taxon>
        <taxon>Ficeae</taxon>
        <taxon>Ficus</taxon>
    </lineage>
</organism>
<proteinExistence type="predicted"/>
<keyword evidence="1" id="KW-0175">Coiled coil</keyword>
<dbReference type="EMBL" id="BTGU01000031">
    <property type="protein sequence ID" value="GMN49601.1"/>
    <property type="molecule type" value="Genomic_DNA"/>
</dbReference>
<comment type="caution">
    <text evidence="4">The sequence shown here is derived from an EMBL/GenBank/DDBJ whole genome shotgun (WGS) entry which is preliminary data.</text>
</comment>
<dbReference type="InterPro" id="IPR032795">
    <property type="entry name" value="DUF3741-assoc"/>
</dbReference>
<evidence type="ECO:0000259" key="3">
    <source>
        <dbReference type="Pfam" id="PF14383"/>
    </source>
</evidence>
<feature type="region of interest" description="Disordered" evidence="2">
    <location>
        <begin position="273"/>
        <end position="297"/>
    </location>
</feature>
<dbReference type="AlphaFoldDB" id="A0AA88DB19"/>
<name>A0AA88DB19_FICCA</name>
<reference evidence="4" key="1">
    <citation type="submission" date="2023-07" db="EMBL/GenBank/DDBJ databases">
        <title>draft genome sequence of fig (Ficus carica).</title>
        <authorList>
            <person name="Takahashi T."/>
            <person name="Nishimura K."/>
        </authorList>
    </citation>
    <scope>NUCLEOTIDE SEQUENCE</scope>
</reference>
<evidence type="ECO:0000256" key="2">
    <source>
        <dbReference type="SAM" id="MobiDB-lite"/>
    </source>
</evidence>
<dbReference type="PANTHER" id="PTHR37897">
    <property type="entry name" value="DNAK FAMILY PROTEIN"/>
    <property type="match status" value="1"/>
</dbReference>
<dbReference type="PANTHER" id="PTHR37897:SF1">
    <property type="entry name" value="DUF3741 DOMAIN-CONTAINING PROTEIN"/>
    <property type="match status" value="1"/>
</dbReference>
<feature type="coiled-coil region" evidence="1">
    <location>
        <begin position="210"/>
        <end position="237"/>
    </location>
</feature>
<feature type="region of interest" description="Disordered" evidence="2">
    <location>
        <begin position="28"/>
        <end position="68"/>
    </location>
</feature>
<gene>
    <name evidence="4" type="ORF">TIFTF001_018766</name>
</gene>
<dbReference type="Proteomes" id="UP001187192">
    <property type="component" value="Unassembled WGS sequence"/>
</dbReference>
<protein>
    <recommendedName>
        <fullName evidence="3">DUF3741 domain-containing protein</fullName>
    </recommendedName>
</protein>
<sequence>MKDLSFFLLKNSLGAKMRKGFRSTFCNDDGSTSTLDQKNSMASPYADRNRDHDHHRHQNPNIPFERSRSPTTLEDMILKLELEEENARKAKLEDYDNGLLMRRRMSCVNNSDILMSARNALNQYPRFSLDGKDAMYRSSFRNGTSTTEGRRSICCEYGLRRRRVLDRDCLCLPATLAGESVVWCKPGVVAKLMGLEAVPVPVNQREKNLVNSTILKRRNLRRRAERHELERRLVMDQINKNIEHGMFMDRENILASSSSTSNMVNPVAVAMQHGDVRRRGDSGGGGGGSGRPTRRFL</sequence>
<feature type="domain" description="DUF3741" evidence="3">
    <location>
        <begin position="182"/>
        <end position="199"/>
    </location>
</feature>
<accession>A0AA88DB19</accession>